<dbReference type="EMBL" id="JAGZEE010000101">
    <property type="protein sequence ID" value="MBS5413770.1"/>
    <property type="molecule type" value="Genomic_DNA"/>
</dbReference>
<proteinExistence type="predicted"/>
<organism evidence="1 2">
    <name type="scientific">Bacteroides thetaiotaomicron</name>
    <dbReference type="NCBI Taxonomy" id="818"/>
    <lineage>
        <taxon>Bacteria</taxon>
        <taxon>Pseudomonadati</taxon>
        <taxon>Bacteroidota</taxon>
        <taxon>Bacteroidia</taxon>
        <taxon>Bacteroidales</taxon>
        <taxon>Bacteroidaceae</taxon>
        <taxon>Bacteroides</taxon>
    </lineage>
</organism>
<sequence length="150" mass="16517">MSICTGLKQQAGDGMGEKKERGRFTLRFNEGDPIHEAAIGLLELQSPRTKAQYVANAVVYYNEHFRQEPQPLNASIISKEAVVAIVKEILRQEGMGQEKAKEQAITARLVEGSVAPVMPSTAQEVDDDSEMDDRTRRLIAGALSAFRSRG</sequence>
<protein>
    <submittedName>
        <fullName evidence="1">Uncharacterized protein</fullName>
    </submittedName>
</protein>
<dbReference type="AlphaFoldDB" id="A0A943HVB0"/>
<evidence type="ECO:0000313" key="2">
    <source>
        <dbReference type="Proteomes" id="UP000782901"/>
    </source>
</evidence>
<evidence type="ECO:0000313" key="1">
    <source>
        <dbReference type="EMBL" id="MBS5413770.1"/>
    </source>
</evidence>
<reference evidence="1" key="1">
    <citation type="submission" date="2021-02" db="EMBL/GenBank/DDBJ databases">
        <title>Infant gut strain persistence is associated with maternal origin, phylogeny, and functional potential including surface adhesion and iron acquisition.</title>
        <authorList>
            <person name="Lou Y.C."/>
        </authorList>
    </citation>
    <scope>NUCLEOTIDE SEQUENCE</scope>
    <source>
        <strain evidence="1">L3_082_243G1_dasL3_082_243G1_maxbin2.maxbin.015s ta_sub</strain>
    </source>
</reference>
<name>A0A943HVB0_BACT4</name>
<dbReference type="Proteomes" id="UP000782901">
    <property type="component" value="Unassembled WGS sequence"/>
</dbReference>
<comment type="caution">
    <text evidence="1">The sequence shown here is derived from an EMBL/GenBank/DDBJ whole genome shotgun (WGS) entry which is preliminary data.</text>
</comment>
<accession>A0A943HVB0</accession>
<gene>
    <name evidence="1" type="ORF">KHY35_24230</name>
</gene>